<feature type="region of interest" description="Disordered" evidence="4">
    <location>
        <begin position="370"/>
        <end position="413"/>
    </location>
</feature>
<keyword evidence="3" id="KW-0012">Acyltransferase</keyword>
<evidence type="ECO:0000256" key="2">
    <source>
        <dbReference type="ARBA" id="ARBA00022679"/>
    </source>
</evidence>
<feature type="compositionally biased region" description="Low complexity" evidence="4">
    <location>
        <begin position="105"/>
        <end position="130"/>
    </location>
</feature>
<feature type="region of interest" description="Disordered" evidence="4">
    <location>
        <begin position="288"/>
        <end position="323"/>
    </location>
</feature>
<organism evidence="5">
    <name type="scientific">Aegilops tauschii</name>
    <name type="common">Tausch's goatgrass</name>
    <name type="synonym">Aegilops squarrosa</name>
    <dbReference type="NCBI Taxonomy" id="37682"/>
    <lineage>
        <taxon>Eukaryota</taxon>
        <taxon>Viridiplantae</taxon>
        <taxon>Streptophyta</taxon>
        <taxon>Embryophyta</taxon>
        <taxon>Tracheophyta</taxon>
        <taxon>Spermatophyta</taxon>
        <taxon>Magnoliopsida</taxon>
        <taxon>Liliopsida</taxon>
        <taxon>Poales</taxon>
        <taxon>Poaceae</taxon>
        <taxon>BOP clade</taxon>
        <taxon>Pooideae</taxon>
        <taxon>Triticodae</taxon>
        <taxon>Triticeae</taxon>
        <taxon>Triticinae</taxon>
        <taxon>Aegilops</taxon>
    </lineage>
</organism>
<dbReference type="PANTHER" id="PTHR31642:SF11">
    <property type="entry name" value="SHIKIMATE O-HYDROXYCINNAMOYLTRANSFERASE"/>
    <property type="match status" value="1"/>
</dbReference>
<evidence type="ECO:0000256" key="4">
    <source>
        <dbReference type="SAM" id="MobiDB-lite"/>
    </source>
</evidence>
<dbReference type="Pfam" id="PF02458">
    <property type="entry name" value="Transferase"/>
    <property type="match status" value="2"/>
</dbReference>
<evidence type="ECO:0000256" key="3">
    <source>
        <dbReference type="ARBA" id="ARBA00023315"/>
    </source>
</evidence>
<accession>M8B8D3</accession>
<protein>
    <submittedName>
        <fullName evidence="5">Anthranilate N-benzoyltransferase protein 1</fullName>
    </submittedName>
</protein>
<dbReference type="Gene3D" id="3.30.559.10">
    <property type="entry name" value="Chloramphenicol acetyltransferase-like domain"/>
    <property type="match status" value="1"/>
</dbReference>
<evidence type="ECO:0000256" key="1">
    <source>
        <dbReference type="ARBA" id="ARBA00009861"/>
    </source>
</evidence>
<comment type="similarity">
    <text evidence="1">Belongs to the plant acyltransferase family.</text>
</comment>
<evidence type="ECO:0000313" key="5">
    <source>
        <dbReference type="EnsemblPlants" id="EMT09895"/>
    </source>
</evidence>
<keyword evidence="2" id="KW-0808">Transferase</keyword>
<dbReference type="InterPro" id="IPR050317">
    <property type="entry name" value="Plant_Fungal_Acyltransferase"/>
</dbReference>
<sequence>MAITVRRSTMVRPAVERPRERLWNSNLDLVVPRFHTPSVYFYRCPEAGADGFFAAAPVGRPLADALVPFYPMAGRLARDEDGRVEIDCSGRGCSSSAPPRPAPPSTTTATSRPPWTSSASSPPSTTPTTYPPSRSSCFRFGLHNGCLVGTLQSPSEVCHEPIAFQVTYFKCGGVSLGVGMQHHVADGMSGLHFINSWSDLCRGAKIAVMPFIDRTLVRARDPPTPSYPHIEYQPAPAMLSSVPQALSGKPTPRPTAVDIFKLTRSELGRLRSQLPTGVKRTLMKMHVKTDKPPSPWMKRTNGNGQVHLPGPGHPAPEDANNSSNPAIEVLQGPNIRPHAPDIRLLPKARKSGPFAGHPTPPIQRLQKFAPPARTSAPQPGHPAPPEAPDIRPDARTSGSVCLRTVKGRSPCTS</sequence>
<dbReference type="AlphaFoldDB" id="M8B8D3"/>
<dbReference type="EnsemblPlants" id="EMT09895">
    <property type="protein sequence ID" value="EMT09895"/>
    <property type="gene ID" value="F775_20778"/>
</dbReference>
<proteinExistence type="inferred from homology"/>
<dbReference type="PANTHER" id="PTHR31642">
    <property type="entry name" value="TRICHOTHECENE 3-O-ACETYLTRANSFERASE"/>
    <property type="match status" value="1"/>
</dbReference>
<feature type="region of interest" description="Disordered" evidence="4">
    <location>
        <begin position="88"/>
        <end position="130"/>
    </location>
</feature>
<name>M8B8D3_AEGTA</name>
<reference evidence="5" key="1">
    <citation type="submission" date="2015-06" db="UniProtKB">
        <authorList>
            <consortium name="EnsemblPlants"/>
        </authorList>
    </citation>
    <scope>IDENTIFICATION</scope>
</reference>
<dbReference type="GO" id="GO:0016747">
    <property type="term" value="F:acyltransferase activity, transferring groups other than amino-acyl groups"/>
    <property type="evidence" value="ECO:0007669"/>
    <property type="project" value="TreeGrafter"/>
</dbReference>
<dbReference type="InterPro" id="IPR023213">
    <property type="entry name" value="CAT-like_dom_sf"/>
</dbReference>